<dbReference type="Pfam" id="PF02616">
    <property type="entry name" value="SMC_ScpA"/>
    <property type="match status" value="1"/>
</dbReference>
<feature type="compositionally biased region" description="Basic and acidic residues" evidence="1">
    <location>
        <begin position="66"/>
        <end position="75"/>
    </location>
</feature>
<dbReference type="RefSeq" id="WP_089668448.1">
    <property type="nucleotide sequence ID" value="NZ_FOJA01000001.1"/>
</dbReference>
<feature type="compositionally biased region" description="Acidic residues" evidence="1">
    <location>
        <begin position="185"/>
        <end position="198"/>
    </location>
</feature>
<sequence>MTSEGSADERSESATERAGSNATREQGEPEATEPSEKASGERNEPRDSDESEEERTDGGDIPLDITGHEDRKQERDGDDAGAVFGGGETAADADKDDGSDEIVDAESLLEESPADPEPNPEDDEVEPVELLVQLAKRGDIEPWDIDIVAVTDEFLAALDEADLRTSGRALFYASVLLRMKSDAMLDDGEDDEPDEEEPERAPWEPPPPGEDGEQPAYDPVAALESEMDRRLERKHARGSPETLDELVRELREAERGSWWKESREYDTSESPQGFRRGVQELDYHSGDEFRMDDEPTAEDALGNAHEEDIEATIADVEVVLDEQYESGRTEVLYREIADAGPSRVETFLALLFLAHRGAVTLEQDDLFGDLWVCDVDAAEGREPATI</sequence>
<feature type="region of interest" description="Disordered" evidence="1">
    <location>
        <begin position="1"/>
        <end position="129"/>
    </location>
</feature>
<dbReference type="Gene3D" id="6.10.250.2410">
    <property type="match status" value="1"/>
</dbReference>
<keyword evidence="3" id="KW-1185">Reference proteome</keyword>
<feature type="region of interest" description="Disordered" evidence="1">
    <location>
        <begin position="185"/>
        <end position="216"/>
    </location>
</feature>
<name>A0A1I0NW78_9EURY</name>
<accession>A0A1I0NW78</accession>
<organism evidence="2 3">
    <name type="scientific">Halobacterium jilantaiense</name>
    <dbReference type="NCBI Taxonomy" id="355548"/>
    <lineage>
        <taxon>Archaea</taxon>
        <taxon>Methanobacteriati</taxon>
        <taxon>Methanobacteriota</taxon>
        <taxon>Stenosarchaea group</taxon>
        <taxon>Halobacteria</taxon>
        <taxon>Halobacteriales</taxon>
        <taxon>Halobacteriaceae</taxon>
        <taxon>Halobacterium</taxon>
    </lineage>
</organism>
<gene>
    <name evidence="2" type="ORF">SAMN04487945_1202</name>
</gene>
<evidence type="ECO:0000256" key="1">
    <source>
        <dbReference type="SAM" id="MobiDB-lite"/>
    </source>
</evidence>
<reference evidence="2 3" key="1">
    <citation type="submission" date="2016-10" db="EMBL/GenBank/DDBJ databases">
        <authorList>
            <person name="de Groot N.N."/>
        </authorList>
    </citation>
    <scope>NUCLEOTIDE SEQUENCE [LARGE SCALE GENOMIC DNA]</scope>
    <source>
        <strain evidence="2 3">CGMCC 1.5337</strain>
    </source>
</reference>
<dbReference type="InterPro" id="IPR023093">
    <property type="entry name" value="ScpA-like_C"/>
</dbReference>
<dbReference type="OrthoDB" id="53244at2157"/>
<dbReference type="STRING" id="355548.SAMN04487945_1202"/>
<proteinExistence type="predicted"/>
<feature type="compositionally biased region" description="Basic and acidic residues" evidence="1">
    <location>
        <begin position="34"/>
        <end position="48"/>
    </location>
</feature>
<dbReference type="Gene3D" id="1.10.10.580">
    <property type="entry name" value="Structural maintenance of chromosome 1. Chain E"/>
    <property type="match status" value="1"/>
</dbReference>
<dbReference type="AlphaFoldDB" id="A0A1I0NW78"/>
<dbReference type="Proteomes" id="UP000198518">
    <property type="component" value="Unassembled WGS sequence"/>
</dbReference>
<protein>
    <submittedName>
        <fullName evidence="2">Condensin subunit ScpA</fullName>
    </submittedName>
</protein>
<feature type="compositionally biased region" description="Acidic residues" evidence="1">
    <location>
        <begin position="94"/>
        <end position="127"/>
    </location>
</feature>
<dbReference type="PANTHER" id="PTHR33969:SF2">
    <property type="entry name" value="SEGREGATION AND CONDENSATION PROTEIN A"/>
    <property type="match status" value="1"/>
</dbReference>
<evidence type="ECO:0000313" key="2">
    <source>
        <dbReference type="EMBL" id="SEW06042.1"/>
    </source>
</evidence>
<dbReference type="PANTHER" id="PTHR33969">
    <property type="entry name" value="SEGREGATION AND CONDENSATION PROTEIN A"/>
    <property type="match status" value="1"/>
</dbReference>
<dbReference type="EMBL" id="FOJA01000001">
    <property type="protein sequence ID" value="SEW06042.1"/>
    <property type="molecule type" value="Genomic_DNA"/>
</dbReference>
<evidence type="ECO:0000313" key="3">
    <source>
        <dbReference type="Proteomes" id="UP000198518"/>
    </source>
</evidence>
<dbReference type="InterPro" id="IPR003768">
    <property type="entry name" value="ScpA"/>
</dbReference>